<comment type="caution">
    <text evidence="5">The sequence shown here is derived from an EMBL/GenBank/DDBJ whole genome shotgun (WGS) entry which is preliminary data.</text>
</comment>
<dbReference type="SUPFAM" id="SSF51569">
    <property type="entry name" value="Aldolase"/>
    <property type="match status" value="1"/>
</dbReference>
<gene>
    <name evidence="5" type="ORF">L196_08504</name>
</gene>
<dbReference type="PANTHER" id="PTHR12128:SF66">
    <property type="entry name" value="4-HYDROXY-2-OXOGLUTARATE ALDOLASE, MITOCHONDRIAL"/>
    <property type="match status" value="1"/>
</dbReference>
<keyword evidence="2 3" id="KW-0456">Lyase</keyword>
<dbReference type="SMART" id="SM01130">
    <property type="entry name" value="DHDPS"/>
    <property type="match status" value="1"/>
</dbReference>
<feature type="active site" description="Proton donor/acceptor" evidence="4">
    <location>
        <position position="152"/>
    </location>
</feature>
<evidence type="ECO:0000256" key="3">
    <source>
        <dbReference type="PIRNR" id="PIRNR001365"/>
    </source>
</evidence>
<dbReference type="PIRSF" id="PIRSF001365">
    <property type="entry name" value="DHDPS"/>
    <property type="match status" value="1"/>
</dbReference>
<proteinExistence type="inferred from homology"/>
<dbReference type="InterPro" id="IPR013785">
    <property type="entry name" value="Aldolase_TIM"/>
</dbReference>
<feature type="active site" description="Schiff-base intermediate with substrate" evidence="4">
    <location>
        <position position="180"/>
    </location>
</feature>
<dbReference type="RefSeq" id="WP_016390649.1">
    <property type="nucleotide sequence ID" value="NZ_FQZJ01000005.1"/>
</dbReference>
<comment type="similarity">
    <text evidence="1 3">Belongs to the DapA family.</text>
</comment>
<dbReference type="InterPro" id="IPR002220">
    <property type="entry name" value="DapA-like"/>
</dbReference>
<dbReference type="Proteomes" id="UP000015462">
    <property type="component" value="Unassembled WGS sequence"/>
</dbReference>
<keyword evidence="6" id="KW-1185">Reference proteome</keyword>
<dbReference type="AlphaFoldDB" id="A0AB33Z039"/>
<dbReference type="GO" id="GO:0008840">
    <property type="term" value="F:4-hydroxy-tetrahydrodipicolinate synthase activity"/>
    <property type="evidence" value="ECO:0007669"/>
    <property type="project" value="TreeGrafter"/>
</dbReference>
<dbReference type="PANTHER" id="PTHR12128">
    <property type="entry name" value="DIHYDRODIPICOLINATE SYNTHASE"/>
    <property type="match status" value="1"/>
</dbReference>
<evidence type="ECO:0000256" key="1">
    <source>
        <dbReference type="ARBA" id="ARBA00007592"/>
    </source>
</evidence>
<evidence type="ECO:0000313" key="6">
    <source>
        <dbReference type="Proteomes" id="UP000015462"/>
    </source>
</evidence>
<organism evidence="5 6">
    <name type="scientific">Cycloclasticus pugetii</name>
    <dbReference type="NCBI Taxonomy" id="34068"/>
    <lineage>
        <taxon>Bacteria</taxon>
        <taxon>Pseudomonadati</taxon>
        <taxon>Pseudomonadota</taxon>
        <taxon>Gammaproteobacteria</taxon>
        <taxon>Thiotrichales</taxon>
        <taxon>Piscirickettsiaceae</taxon>
        <taxon>Cycloclasticus</taxon>
    </lineage>
</organism>
<dbReference type="PRINTS" id="PR00146">
    <property type="entry name" value="DHPICSNTHASE"/>
</dbReference>
<sequence>MARRQDRLTVEDVNGAWAIIPTPAIETGDQWQTEDSVDYDEIARAVDGLIESGVDAIMSQGTFGEGATLTWEEKKKMMEVMVETSAGRVPIFVGVTTMNTRETIRQLRHARDIGADGTMLGLPMWQQIDVPAAVRFYQDVAEAVPEMAIAIYANPEAFKFDFPAPFWAQVANIPQVITCKYINIAQLHLHTMVSKKQIRFLPLEIDHADAAKMDPEFNTAFWSPLACTGPELTMHWRDSVREAAKTGDWSRPDELYPQMALALSSLFPPGGFAEFSKYNIQLEKARINAAGWMKAGPCRPPYMTAPEHYLEGAAKSGTGWAELNKKLLEGTL</sequence>
<dbReference type="EMBL" id="ASHL01000007">
    <property type="protein sequence ID" value="EPD12632.1"/>
    <property type="molecule type" value="Genomic_DNA"/>
</dbReference>
<dbReference type="Pfam" id="PF00701">
    <property type="entry name" value="DHDPS"/>
    <property type="match status" value="1"/>
</dbReference>
<name>A0AB33Z039_9GAMM</name>
<accession>A0AB33Z039</accession>
<reference evidence="5 6" key="1">
    <citation type="journal article" date="2013" name="Genome Announc.">
        <title>Genome Sequence of the Pyrene- and Fluoranthene-Degrading Bacterium Cycloclasticus sp. Strain PY97M.</title>
        <authorList>
            <person name="Cui Z."/>
            <person name="Xu G."/>
            <person name="Li Q."/>
            <person name="Gao W."/>
            <person name="Zheng L."/>
        </authorList>
    </citation>
    <scope>NUCLEOTIDE SEQUENCE [LARGE SCALE GENOMIC DNA]</scope>
    <source>
        <strain evidence="5 6">PY97M</strain>
    </source>
</reference>
<evidence type="ECO:0000256" key="2">
    <source>
        <dbReference type="ARBA" id="ARBA00023239"/>
    </source>
</evidence>
<evidence type="ECO:0000313" key="5">
    <source>
        <dbReference type="EMBL" id="EPD12632.1"/>
    </source>
</evidence>
<evidence type="ECO:0000256" key="4">
    <source>
        <dbReference type="PIRSR" id="PIRSR001365-1"/>
    </source>
</evidence>
<protein>
    <submittedName>
        <fullName evidence="5">Dihydrodipicolinate synthetase</fullName>
    </submittedName>
</protein>
<dbReference type="Gene3D" id="3.20.20.70">
    <property type="entry name" value="Aldolase class I"/>
    <property type="match status" value="1"/>
</dbReference>